<accession>A0A937I0K4</accession>
<protein>
    <submittedName>
        <fullName evidence="1">Gamma carbonic anhydrase family protein</fullName>
    </submittedName>
</protein>
<dbReference type="CDD" id="cd04645">
    <property type="entry name" value="LbH_gamma_CA_like"/>
    <property type="match status" value="1"/>
</dbReference>
<dbReference type="InterPro" id="IPR050484">
    <property type="entry name" value="Transf_Hexapept/Carb_Anhydrase"/>
</dbReference>
<dbReference type="SUPFAM" id="SSF51161">
    <property type="entry name" value="Trimeric LpxA-like enzymes"/>
    <property type="match status" value="1"/>
</dbReference>
<dbReference type="Pfam" id="PF00132">
    <property type="entry name" value="Hexapep"/>
    <property type="match status" value="1"/>
</dbReference>
<dbReference type="Proteomes" id="UP000744438">
    <property type="component" value="Unassembled WGS sequence"/>
</dbReference>
<organism evidence="1 2">
    <name type="scientific">SAR86 cluster bacterium</name>
    <dbReference type="NCBI Taxonomy" id="2030880"/>
    <lineage>
        <taxon>Bacteria</taxon>
        <taxon>Pseudomonadati</taxon>
        <taxon>Pseudomonadota</taxon>
        <taxon>Gammaproteobacteria</taxon>
        <taxon>SAR86 cluster</taxon>
    </lineage>
</organism>
<gene>
    <name evidence="1" type="ORF">ISQ63_03120</name>
</gene>
<feature type="non-terminal residue" evidence="1">
    <location>
        <position position="1"/>
    </location>
</feature>
<proteinExistence type="predicted"/>
<sequence length="147" mass="15652">QVELGEDVSVWFGAVIRGDVEKIIIGKGSNIQDLSVLHVDPGSPIIIGENVTVGHKVMLHGCTIGNNSLIGINSVILNNVEIGNNCLIGANTLLTEGTKIPDNSLVMGSPGKVKKEVDDNLKIILKGSAEHYVENGKRFKSGLKEEN</sequence>
<reference evidence="1" key="1">
    <citation type="submission" date="2020-10" db="EMBL/GenBank/DDBJ databases">
        <title>Microbiome of the Black Sea water column analyzed by genome centric metagenomics.</title>
        <authorList>
            <person name="Cabello-Yeves P.J."/>
            <person name="Callieri C."/>
            <person name="Picazo A."/>
            <person name="Mehrshad M."/>
            <person name="Haro-Moreno J.M."/>
            <person name="Roda-Garcia J."/>
            <person name="Dzembekova N."/>
            <person name="Slabakova V."/>
            <person name="Slabakova N."/>
            <person name="Moncheva S."/>
            <person name="Rodriguez-Valera F."/>
        </authorList>
    </citation>
    <scope>NUCLEOTIDE SEQUENCE</scope>
    <source>
        <strain evidence="1">BS307-5m-G49</strain>
    </source>
</reference>
<dbReference type="AlphaFoldDB" id="A0A937I0K4"/>
<dbReference type="PANTHER" id="PTHR13061">
    <property type="entry name" value="DYNACTIN SUBUNIT P25"/>
    <property type="match status" value="1"/>
</dbReference>
<dbReference type="InterPro" id="IPR011004">
    <property type="entry name" value="Trimer_LpxA-like_sf"/>
</dbReference>
<dbReference type="PANTHER" id="PTHR13061:SF29">
    <property type="entry name" value="GAMMA CARBONIC ANHYDRASE-LIKE 1, MITOCHONDRIAL-RELATED"/>
    <property type="match status" value="1"/>
</dbReference>
<dbReference type="InterPro" id="IPR047324">
    <property type="entry name" value="LbH_gamma_CA-like"/>
</dbReference>
<comment type="caution">
    <text evidence="1">The sequence shown here is derived from an EMBL/GenBank/DDBJ whole genome shotgun (WGS) entry which is preliminary data.</text>
</comment>
<dbReference type="EMBL" id="JADHQC010000017">
    <property type="protein sequence ID" value="MBL6811860.1"/>
    <property type="molecule type" value="Genomic_DNA"/>
</dbReference>
<dbReference type="Gene3D" id="2.160.10.10">
    <property type="entry name" value="Hexapeptide repeat proteins"/>
    <property type="match status" value="1"/>
</dbReference>
<evidence type="ECO:0000313" key="1">
    <source>
        <dbReference type="EMBL" id="MBL6811860.1"/>
    </source>
</evidence>
<evidence type="ECO:0000313" key="2">
    <source>
        <dbReference type="Proteomes" id="UP000744438"/>
    </source>
</evidence>
<dbReference type="InterPro" id="IPR001451">
    <property type="entry name" value="Hexapep"/>
</dbReference>
<name>A0A937I0K4_9GAMM</name>